<evidence type="ECO:0000259" key="2">
    <source>
        <dbReference type="Pfam" id="PF13362"/>
    </source>
</evidence>
<evidence type="ECO:0000313" key="5">
    <source>
        <dbReference type="Proteomes" id="UP000199071"/>
    </source>
</evidence>
<dbReference type="STRING" id="665467.SAMN02982931_04600"/>
<feature type="region of interest" description="Disordered" evidence="1">
    <location>
        <begin position="867"/>
        <end position="898"/>
    </location>
</feature>
<dbReference type="InterPro" id="IPR006171">
    <property type="entry name" value="TOPRIM_dom"/>
</dbReference>
<gene>
    <name evidence="4" type="ORF">SAMN02982931_04600</name>
</gene>
<feature type="domain" description="DUF7146" evidence="3">
    <location>
        <begin position="131"/>
        <end position="236"/>
    </location>
</feature>
<dbReference type="EMBL" id="FMXQ01000013">
    <property type="protein sequence ID" value="SDB57685.1"/>
    <property type="molecule type" value="Genomic_DNA"/>
</dbReference>
<evidence type="ECO:0000259" key="3">
    <source>
        <dbReference type="Pfam" id="PF23639"/>
    </source>
</evidence>
<reference evidence="4 5" key="1">
    <citation type="submission" date="2016-10" db="EMBL/GenBank/DDBJ databases">
        <authorList>
            <person name="de Groot N.N."/>
        </authorList>
    </citation>
    <scope>NUCLEOTIDE SEQUENCE [LARGE SCALE GENOMIC DNA]</scope>
    <source>
        <strain evidence="4 5">ATCC 35022</strain>
    </source>
</reference>
<feature type="compositionally biased region" description="Basic and acidic residues" evidence="1">
    <location>
        <begin position="883"/>
        <end position="894"/>
    </location>
</feature>
<evidence type="ECO:0000313" key="4">
    <source>
        <dbReference type="EMBL" id="SDB57685.1"/>
    </source>
</evidence>
<organism evidence="4 5">
    <name type="scientific">Bauldia litoralis</name>
    <dbReference type="NCBI Taxonomy" id="665467"/>
    <lineage>
        <taxon>Bacteria</taxon>
        <taxon>Pseudomonadati</taxon>
        <taxon>Pseudomonadota</taxon>
        <taxon>Alphaproteobacteria</taxon>
        <taxon>Hyphomicrobiales</taxon>
        <taxon>Kaistiaceae</taxon>
        <taxon>Bauldia</taxon>
    </lineage>
</organism>
<dbReference type="Gene3D" id="3.40.1360.10">
    <property type="match status" value="1"/>
</dbReference>
<dbReference type="Pfam" id="PF23639">
    <property type="entry name" value="DUF7146"/>
    <property type="match status" value="1"/>
</dbReference>
<feature type="region of interest" description="Disordered" evidence="1">
    <location>
        <begin position="930"/>
        <end position="987"/>
    </location>
</feature>
<sequence>MIDFNDAQPARAPAIRYDLDAIVAGLRATAESWVPRLFPNGRRVGDEWRLANIRGDAPRKTGSCVIALKGDHAGDWHDFDGGAGGGPISAIEESTGLGPPALFVTAADLAGWSPGLPIRQAPPTAKPEHDTAREIAFILDHAGPVTGTPAETYLSGRRLIVPESADLLFHPDLTHWETRTGFPALIGIVRDRDGEIIAIHRTYLETVPAAPDKVTKAAVAKPRMMLGKNGGGAVRLAPIAQNGVLGLCEGIETGLAVITACPGLAVWATLSTSGLEQVQLPTEAERVIILADHDASGAGMRAAETTARRLRAEGREVAIALPPEEGDDFNDLLLRGGADAVRAVIETALPRPDDDEVQLVGQHRPLNYIAPDTSLPMLRSDNGDLAQAVDEAWSLLLASNRVPWLFRYAGIPTWVVPDDEGRPVAATLTEERLRHMLARLAVWRRINRQGDLAPAHPPTALVKSVLATPDPGLPVLMGIVNTPVFGRNGKLLTSPGYHPDARLLYQPAAGFEVPAIPPRPPTEEVAAARALICEDLLGDFPFVAPAEMAHAVALLLLGFLRSMIDGPTPLHLIEKPTPGTGATLMVDAIATILTGAGAAVMTEGRDDEEWRKRVTAKLRQIPSIVLIDNLRSKLESSAVAAALTAPFWEDRILGVSEMTRLPIRCVWIATGNNPEFSNEMARRLVRIRLDPHEERPWQRTGFRHPDLMTWVRANRPRLVAACLTLCQAWIDAGKPRGSRTIGSFENWAHVVGGVLEVARITGFLGNLDEMMEASDSEGAAWRAFVSGWWDRFGTAEVGTVDLFAIAQTLEPPLPLGTGNDQSQRVRLGKALPKMRDRIFRCGDYDLRLASAGKYQGAARWRLQIAPSAEGSGSASAENPVRVADSREGWSDNPHEMCPNEINGLKGAREGREGRECFPDPYACAGAHARVTENPEKPSRPSPPSRRACETTGYGLEGAQPHPHQPHQPSRRTDPLGADPPAWLKEVL</sequence>
<dbReference type="InterPro" id="IPR055570">
    <property type="entry name" value="DUF7146"/>
</dbReference>
<dbReference type="OrthoDB" id="123525at2"/>
<dbReference type="Pfam" id="PF13362">
    <property type="entry name" value="Toprim_3"/>
    <property type="match status" value="1"/>
</dbReference>
<feature type="domain" description="Toprim" evidence="2">
    <location>
        <begin position="245"/>
        <end position="339"/>
    </location>
</feature>
<evidence type="ECO:0000256" key="1">
    <source>
        <dbReference type="SAM" id="MobiDB-lite"/>
    </source>
</evidence>
<proteinExistence type="predicted"/>
<name>A0A1G6EL88_9HYPH</name>
<protein>
    <submittedName>
        <fullName evidence="4">Toprim domain-containing protein</fullName>
    </submittedName>
</protein>
<dbReference type="Proteomes" id="UP000199071">
    <property type="component" value="Unassembled WGS sequence"/>
</dbReference>
<dbReference type="AlphaFoldDB" id="A0A1G6EL88"/>
<dbReference type="RefSeq" id="WP_090880860.1">
    <property type="nucleotide sequence ID" value="NZ_FMXQ01000013.1"/>
</dbReference>
<keyword evidence="5" id="KW-1185">Reference proteome</keyword>
<feature type="compositionally biased region" description="Low complexity" evidence="1">
    <location>
        <begin position="867"/>
        <end position="877"/>
    </location>
</feature>
<accession>A0A1G6EL88</accession>